<reference evidence="1 2" key="1">
    <citation type="submission" date="2020-03" db="EMBL/GenBank/DDBJ databases">
        <title>Draft Genome Sequence of Cudoniella acicularis.</title>
        <authorList>
            <person name="Buettner E."/>
            <person name="Kellner H."/>
        </authorList>
    </citation>
    <scope>NUCLEOTIDE SEQUENCE [LARGE SCALE GENOMIC DNA]</scope>
    <source>
        <strain evidence="1 2">DSM 108380</strain>
    </source>
</reference>
<evidence type="ECO:0000313" key="1">
    <source>
        <dbReference type="EMBL" id="KAF4629726.1"/>
    </source>
</evidence>
<organism evidence="1 2">
    <name type="scientific">Cudoniella acicularis</name>
    <dbReference type="NCBI Taxonomy" id="354080"/>
    <lineage>
        <taxon>Eukaryota</taxon>
        <taxon>Fungi</taxon>
        <taxon>Dikarya</taxon>
        <taxon>Ascomycota</taxon>
        <taxon>Pezizomycotina</taxon>
        <taxon>Leotiomycetes</taxon>
        <taxon>Helotiales</taxon>
        <taxon>Tricladiaceae</taxon>
        <taxon>Cudoniella</taxon>
    </lineage>
</organism>
<evidence type="ECO:0000313" key="2">
    <source>
        <dbReference type="Proteomes" id="UP000566819"/>
    </source>
</evidence>
<protein>
    <submittedName>
        <fullName evidence="1">Uncharacterized protein</fullName>
    </submittedName>
</protein>
<sequence>MMDYVLQVVAAAPKLNYLTISRHWAILFRMEQFQGLKVEAPLYKGSEGTCPPYFDKVASGILGFVSSLPQSIEDMYIELDNSEVKCDEDEDFDPIEQLGPEIFKSLTRLHTLDINAWITNIDGGFGDIPEKAIFCRRRPKDFASLRNTTMEMEGDFASKDADEPWLGGGRSWVSQSSKLWVNEDSEEGYDDGDD</sequence>
<comment type="caution">
    <text evidence="1">The sequence shown here is derived from an EMBL/GenBank/DDBJ whole genome shotgun (WGS) entry which is preliminary data.</text>
</comment>
<gene>
    <name evidence="1" type="ORF">G7Y89_g8422</name>
</gene>
<dbReference type="OrthoDB" id="3540523at2759"/>
<dbReference type="EMBL" id="JAAMPI010000636">
    <property type="protein sequence ID" value="KAF4629726.1"/>
    <property type="molecule type" value="Genomic_DNA"/>
</dbReference>
<accession>A0A8H4W134</accession>
<name>A0A8H4W134_9HELO</name>
<dbReference type="Proteomes" id="UP000566819">
    <property type="component" value="Unassembled WGS sequence"/>
</dbReference>
<keyword evidence="2" id="KW-1185">Reference proteome</keyword>
<proteinExistence type="predicted"/>
<dbReference type="AlphaFoldDB" id="A0A8H4W134"/>